<dbReference type="GO" id="GO:0004523">
    <property type="term" value="F:RNA-DNA hybrid ribonuclease activity"/>
    <property type="evidence" value="ECO:0007669"/>
    <property type="project" value="UniProtKB-UniRule"/>
</dbReference>
<evidence type="ECO:0000256" key="14">
    <source>
        <dbReference type="HAMAP-Rule" id="MF_00052"/>
    </source>
</evidence>
<dbReference type="InterPro" id="IPR036397">
    <property type="entry name" value="RNaseH_sf"/>
</dbReference>
<dbReference type="Gene3D" id="3.30.420.10">
    <property type="entry name" value="Ribonuclease H-like superfamily/Ribonuclease H"/>
    <property type="match status" value="1"/>
</dbReference>
<dbReference type="NCBIfam" id="NF000594">
    <property type="entry name" value="PRK00015.1-1"/>
    <property type="match status" value="1"/>
</dbReference>
<evidence type="ECO:0000256" key="7">
    <source>
        <dbReference type="ARBA" id="ARBA00019179"/>
    </source>
</evidence>
<dbReference type="HAMAP" id="MF_00052_B">
    <property type="entry name" value="RNase_HII_B"/>
    <property type="match status" value="1"/>
</dbReference>
<evidence type="ECO:0000256" key="2">
    <source>
        <dbReference type="ARBA" id="ARBA00001946"/>
    </source>
</evidence>
<evidence type="ECO:0000256" key="1">
    <source>
        <dbReference type="ARBA" id="ARBA00000077"/>
    </source>
</evidence>
<dbReference type="InterPro" id="IPR022898">
    <property type="entry name" value="RNase_HII"/>
</dbReference>
<protein>
    <recommendedName>
        <fullName evidence="7 14">Ribonuclease HII</fullName>
        <shortName evidence="14">RNase HII</shortName>
        <ecNumber evidence="6 14">3.1.26.4</ecNumber>
    </recommendedName>
</protein>
<comment type="cofactor">
    <cofactor evidence="2">
        <name>Mg(2+)</name>
        <dbReference type="ChEBI" id="CHEBI:18420"/>
    </cofactor>
</comment>
<comment type="function">
    <text evidence="3 14 16">Endonuclease that specifically degrades the RNA of RNA-DNA hybrids.</text>
</comment>
<dbReference type="NCBIfam" id="NF000595">
    <property type="entry name" value="PRK00015.1-3"/>
    <property type="match status" value="1"/>
</dbReference>
<evidence type="ECO:0000256" key="10">
    <source>
        <dbReference type="ARBA" id="ARBA00022723"/>
    </source>
</evidence>
<evidence type="ECO:0000313" key="19">
    <source>
        <dbReference type="Proteomes" id="UP000319138"/>
    </source>
</evidence>
<evidence type="ECO:0000256" key="5">
    <source>
        <dbReference type="ARBA" id="ARBA00007383"/>
    </source>
</evidence>
<dbReference type="GO" id="GO:0005737">
    <property type="term" value="C:cytoplasm"/>
    <property type="evidence" value="ECO:0007669"/>
    <property type="project" value="UniProtKB-SubCell"/>
</dbReference>
<dbReference type="GO" id="GO:0030145">
    <property type="term" value="F:manganese ion binding"/>
    <property type="evidence" value="ECO:0007669"/>
    <property type="project" value="UniProtKB-UniRule"/>
</dbReference>
<feature type="binding site" evidence="14 15">
    <location>
        <position position="17"/>
    </location>
    <ligand>
        <name>a divalent metal cation</name>
        <dbReference type="ChEBI" id="CHEBI:60240"/>
    </ligand>
</feature>
<comment type="caution">
    <text evidence="18">The sequence shown here is derived from an EMBL/GenBank/DDBJ whole genome shotgun (WGS) entry which is preliminary data.</text>
</comment>
<dbReference type="GO" id="GO:0043137">
    <property type="term" value="P:DNA replication, removal of RNA primer"/>
    <property type="evidence" value="ECO:0007669"/>
    <property type="project" value="TreeGrafter"/>
</dbReference>
<dbReference type="InterPro" id="IPR001352">
    <property type="entry name" value="RNase_HII/HIII"/>
</dbReference>
<name>A0A556RHK1_9GAMM</name>
<dbReference type="InterPro" id="IPR012337">
    <property type="entry name" value="RNaseH-like_sf"/>
</dbReference>
<feature type="domain" description="RNase H type-2" evidence="17">
    <location>
        <begin position="11"/>
        <end position="197"/>
    </location>
</feature>
<comment type="similarity">
    <text evidence="5 14 16">Belongs to the RNase HII family.</text>
</comment>
<evidence type="ECO:0000256" key="15">
    <source>
        <dbReference type="PROSITE-ProRule" id="PRU01319"/>
    </source>
</evidence>
<dbReference type="EC" id="3.1.26.4" evidence="6 14"/>
<comment type="cofactor">
    <cofactor evidence="14 15">
        <name>Mn(2+)</name>
        <dbReference type="ChEBI" id="CHEBI:29035"/>
    </cofactor>
    <cofactor evidence="14 15">
        <name>Mg(2+)</name>
        <dbReference type="ChEBI" id="CHEBI:18420"/>
    </cofactor>
    <text evidence="14 15">Manganese or magnesium. Binds 1 divalent metal ion per monomer in the absence of substrate. May bind a second metal ion after substrate binding.</text>
</comment>
<evidence type="ECO:0000256" key="11">
    <source>
        <dbReference type="ARBA" id="ARBA00022759"/>
    </source>
</evidence>
<evidence type="ECO:0000256" key="12">
    <source>
        <dbReference type="ARBA" id="ARBA00022801"/>
    </source>
</evidence>
<dbReference type="RefSeq" id="WP_144190146.1">
    <property type="nucleotide sequence ID" value="NZ_VMHL01000005.1"/>
</dbReference>
<dbReference type="PANTHER" id="PTHR10954:SF18">
    <property type="entry name" value="RIBONUCLEASE HII"/>
    <property type="match status" value="1"/>
</dbReference>
<evidence type="ECO:0000256" key="13">
    <source>
        <dbReference type="ARBA" id="ARBA00023211"/>
    </source>
</evidence>
<keyword evidence="11 14" id="KW-0255">Endonuclease</keyword>
<dbReference type="Proteomes" id="UP000319138">
    <property type="component" value="Unassembled WGS sequence"/>
</dbReference>
<keyword evidence="9 14" id="KW-0540">Nuclease</keyword>
<evidence type="ECO:0000256" key="8">
    <source>
        <dbReference type="ARBA" id="ARBA00022490"/>
    </source>
</evidence>
<feature type="binding site" evidence="14 15">
    <location>
        <position position="18"/>
    </location>
    <ligand>
        <name>a divalent metal cation</name>
        <dbReference type="ChEBI" id="CHEBI:60240"/>
    </ligand>
</feature>
<dbReference type="FunFam" id="3.30.420.10:FF:000006">
    <property type="entry name" value="Ribonuclease HII"/>
    <property type="match status" value="1"/>
</dbReference>
<dbReference type="Pfam" id="PF01351">
    <property type="entry name" value="RNase_HII"/>
    <property type="match status" value="1"/>
</dbReference>
<organism evidence="18 19">
    <name type="scientific">Gilliamella apicola</name>
    <dbReference type="NCBI Taxonomy" id="1196095"/>
    <lineage>
        <taxon>Bacteria</taxon>
        <taxon>Pseudomonadati</taxon>
        <taxon>Pseudomonadota</taxon>
        <taxon>Gammaproteobacteria</taxon>
        <taxon>Orbales</taxon>
        <taxon>Orbaceae</taxon>
        <taxon>Gilliamella</taxon>
    </lineage>
</organism>
<dbReference type="InterPro" id="IPR024567">
    <property type="entry name" value="RNase_HII/HIII_dom"/>
</dbReference>
<evidence type="ECO:0000256" key="16">
    <source>
        <dbReference type="RuleBase" id="RU003515"/>
    </source>
</evidence>
<reference evidence="18 19" key="1">
    <citation type="submission" date="2019-07" db="EMBL/GenBank/DDBJ databases">
        <title>Gilliamella genomes.</title>
        <authorList>
            <person name="Zheng H."/>
        </authorList>
    </citation>
    <scope>NUCLEOTIDE SEQUENCE [LARGE SCALE GENOMIC DNA]</scope>
    <source>
        <strain evidence="18 19">W8131</strain>
    </source>
</reference>
<evidence type="ECO:0000313" key="18">
    <source>
        <dbReference type="EMBL" id="TSJ88381.1"/>
    </source>
</evidence>
<keyword evidence="8 14" id="KW-0963">Cytoplasm</keyword>
<dbReference type="PANTHER" id="PTHR10954">
    <property type="entry name" value="RIBONUCLEASE H2 SUBUNIT A"/>
    <property type="match status" value="1"/>
</dbReference>
<evidence type="ECO:0000256" key="3">
    <source>
        <dbReference type="ARBA" id="ARBA00004065"/>
    </source>
</evidence>
<feature type="binding site" evidence="14 15">
    <location>
        <position position="109"/>
    </location>
    <ligand>
        <name>a divalent metal cation</name>
        <dbReference type="ChEBI" id="CHEBI:60240"/>
    </ligand>
</feature>
<dbReference type="SUPFAM" id="SSF53098">
    <property type="entry name" value="Ribonuclease H-like"/>
    <property type="match status" value="1"/>
</dbReference>
<evidence type="ECO:0000256" key="9">
    <source>
        <dbReference type="ARBA" id="ARBA00022722"/>
    </source>
</evidence>
<evidence type="ECO:0000256" key="6">
    <source>
        <dbReference type="ARBA" id="ARBA00012180"/>
    </source>
</evidence>
<sequence length="197" mass="21817">MLLDFTYPDATLIAGVDEVGRGPLCGDVVTAAVILNPNKPIEGLTDSKKLTEKKREALFDVIKQNALAWCVARASVDEIDELNILHATMLAMQRAVSGLKIKPNYVLVDGNRCPNFGIRTQAVIKGDLLVAEISAASILAKVTRDREMVELDKLYPQYGLAKHKGYPTKDHLRAIEEHSVNHLYRKSFAPIKKLLLI</sequence>
<keyword evidence="13 14" id="KW-0464">Manganese</keyword>
<dbReference type="GO" id="GO:0006298">
    <property type="term" value="P:mismatch repair"/>
    <property type="evidence" value="ECO:0007669"/>
    <property type="project" value="TreeGrafter"/>
</dbReference>
<keyword evidence="12 14" id="KW-0378">Hydrolase</keyword>
<dbReference type="GO" id="GO:0032299">
    <property type="term" value="C:ribonuclease H2 complex"/>
    <property type="evidence" value="ECO:0007669"/>
    <property type="project" value="TreeGrafter"/>
</dbReference>
<keyword evidence="10 14" id="KW-0479">Metal-binding</keyword>
<dbReference type="CDD" id="cd07182">
    <property type="entry name" value="RNase_HII_bacteria_HII_like"/>
    <property type="match status" value="1"/>
</dbReference>
<accession>A0A556RHK1</accession>
<dbReference type="EMBL" id="VMHL01000005">
    <property type="protein sequence ID" value="TSJ88381.1"/>
    <property type="molecule type" value="Genomic_DNA"/>
</dbReference>
<comment type="subcellular location">
    <subcellularLocation>
        <location evidence="4 14">Cytoplasm</location>
    </subcellularLocation>
</comment>
<dbReference type="PROSITE" id="PS51975">
    <property type="entry name" value="RNASE_H_2"/>
    <property type="match status" value="1"/>
</dbReference>
<comment type="catalytic activity">
    <reaction evidence="1 14 15 16">
        <text>Endonucleolytic cleavage to 5'-phosphomonoester.</text>
        <dbReference type="EC" id="3.1.26.4"/>
    </reaction>
</comment>
<dbReference type="GO" id="GO:0003723">
    <property type="term" value="F:RNA binding"/>
    <property type="evidence" value="ECO:0007669"/>
    <property type="project" value="UniProtKB-UniRule"/>
</dbReference>
<evidence type="ECO:0000259" key="17">
    <source>
        <dbReference type="PROSITE" id="PS51975"/>
    </source>
</evidence>
<dbReference type="NCBIfam" id="NF000596">
    <property type="entry name" value="PRK00015.1-4"/>
    <property type="match status" value="1"/>
</dbReference>
<evidence type="ECO:0000256" key="4">
    <source>
        <dbReference type="ARBA" id="ARBA00004496"/>
    </source>
</evidence>
<gene>
    <name evidence="14 18" type="primary">rnhB</name>
    <name evidence="18" type="ORF">FPQ14_10555</name>
</gene>
<dbReference type="AlphaFoldDB" id="A0A556RHK1"/>
<proteinExistence type="inferred from homology"/>